<dbReference type="PANTHER" id="PTHR13696">
    <property type="entry name" value="P-LOOP CONTAINING NUCLEOSIDE TRIPHOSPHATE HYDROLASE"/>
    <property type="match status" value="1"/>
</dbReference>
<dbReference type="Proteomes" id="UP000309128">
    <property type="component" value="Unassembled WGS sequence"/>
</dbReference>
<dbReference type="InterPro" id="IPR050678">
    <property type="entry name" value="DNA_Partitioning_ATPase"/>
</dbReference>
<dbReference type="EMBL" id="VCKY01000034">
    <property type="protein sequence ID" value="TMR22078.1"/>
    <property type="molecule type" value="Genomic_DNA"/>
</dbReference>
<sequence>MNRPDRPRLYPDGPVVVGIANEGGGTRKTTDAVNLAVACALKGKKVGIADGDSSMNASCYLGYGVVDKKKYAARAEAVYARLAKMNNLYHVLHGEKSLEEALVPARTRVQEEGDDDDAFEVIPNLWLALGSREIAYASHDIKDGRYPKANDKWLRRAVSSLPKGLLDILIIDFRGSYDTWETTLLGGSDFVIGALKPDQKDDDTLTTLISNIAHAQETYDFDGGAADLRYVLMNGVSTNRGQYYIEQAKSIESYYGSMLLPTISEAVTVGESYKYQEPLHFWLSNARDQKPMKEFDAVADAIVEFWE</sequence>
<evidence type="ECO:0000313" key="3">
    <source>
        <dbReference type="Proteomes" id="UP000309128"/>
    </source>
</evidence>
<protein>
    <recommendedName>
        <fullName evidence="1">AAA domain-containing protein</fullName>
    </recommendedName>
</protein>
<reference evidence="2 3" key="1">
    <citation type="submission" date="2019-05" db="EMBL/GenBank/DDBJ databases">
        <title>Draft genome sequence of Nonomuraea turkmeniaca DSM 43926.</title>
        <authorList>
            <person name="Saricaoglu S."/>
            <person name="Isik K."/>
        </authorList>
    </citation>
    <scope>NUCLEOTIDE SEQUENCE [LARGE SCALE GENOMIC DNA]</scope>
    <source>
        <strain evidence="2 3">DSM 43926</strain>
    </source>
</reference>
<comment type="caution">
    <text evidence="2">The sequence shown here is derived from an EMBL/GenBank/DDBJ whole genome shotgun (WGS) entry which is preliminary data.</text>
</comment>
<dbReference type="Pfam" id="PF13614">
    <property type="entry name" value="AAA_31"/>
    <property type="match status" value="1"/>
</dbReference>
<name>A0A5S4FN34_9ACTN</name>
<proteinExistence type="predicted"/>
<organism evidence="2 3">
    <name type="scientific">Nonomuraea turkmeniaca</name>
    <dbReference type="NCBI Taxonomy" id="103838"/>
    <lineage>
        <taxon>Bacteria</taxon>
        <taxon>Bacillati</taxon>
        <taxon>Actinomycetota</taxon>
        <taxon>Actinomycetes</taxon>
        <taxon>Streptosporangiales</taxon>
        <taxon>Streptosporangiaceae</taxon>
        <taxon>Nonomuraea</taxon>
    </lineage>
</organism>
<dbReference type="InterPro" id="IPR025669">
    <property type="entry name" value="AAA_dom"/>
</dbReference>
<evidence type="ECO:0000259" key="1">
    <source>
        <dbReference type="Pfam" id="PF13614"/>
    </source>
</evidence>
<dbReference type="Gene3D" id="3.40.50.300">
    <property type="entry name" value="P-loop containing nucleotide triphosphate hydrolases"/>
    <property type="match status" value="1"/>
</dbReference>
<evidence type="ECO:0000313" key="2">
    <source>
        <dbReference type="EMBL" id="TMR22078.1"/>
    </source>
</evidence>
<dbReference type="AlphaFoldDB" id="A0A5S4FN34"/>
<gene>
    <name evidence="2" type="ORF">ETD86_12990</name>
</gene>
<dbReference type="OrthoDB" id="4058958at2"/>
<accession>A0A5S4FN34</accession>
<feature type="domain" description="AAA" evidence="1">
    <location>
        <begin position="16"/>
        <end position="218"/>
    </location>
</feature>
<keyword evidence="3" id="KW-1185">Reference proteome</keyword>
<dbReference type="SUPFAM" id="SSF52540">
    <property type="entry name" value="P-loop containing nucleoside triphosphate hydrolases"/>
    <property type="match status" value="1"/>
</dbReference>
<dbReference type="PANTHER" id="PTHR13696:SF52">
    <property type="entry name" value="PARA FAMILY PROTEIN CT_582"/>
    <property type="match status" value="1"/>
</dbReference>
<dbReference type="InterPro" id="IPR027417">
    <property type="entry name" value="P-loop_NTPase"/>
</dbReference>
<dbReference type="RefSeq" id="WP_138666386.1">
    <property type="nucleotide sequence ID" value="NZ_VCKY01000034.1"/>
</dbReference>